<proteinExistence type="predicted"/>
<feature type="transmembrane region" description="Helical" evidence="1">
    <location>
        <begin position="265"/>
        <end position="287"/>
    </location>
</feature>
<evidence type="ECO:0000313" key="3">
    <source>
        <dbReference type="EMBL" id="KFN06566.1"/>
    </source>
</evidence>
<feature type="transmembrane region" description="Helical" evidence="1">
    <location>
        <begin position="6"/>
        <end position="26"/>
    </location>
</feature>
<keyword evidence="4" id="KW-1185">Reference proteome</keyword>
<feature type="transmembrane region" description="Helical" evidence="1">
    <location>
        <begin position="54"/>
        <end position="76"/>
    </location>
</feature>
<feature type="transmembrane region" description="Helical" evidence="1">
    <location>
        <begin position="341"/>
        <end position="364"/>
    </location>
</feature>
<keyword evidence="1" id="KW-0812">Transmembrane</keyword>
<dbReference type="InterPro" id="IPR014574">
    <property type="entry name" value="UCP032908"/>
</dbReference>
<dbReference type="HOGENOM" id="CLU_059161_0_0_9"/>
<dbReference type="AlphaFoldDB" id="A0A090ZR42"/>
<dbReference type="Pfam" id="PF19124">
    <property type="entry name" value="DUF5808"/>
    <property type="match status" value="1"/>
</dbReference>
<feature type="transmembrane region" description="Helical" evidence="1">
    <location>
        <begin position="82"/>
        <end position="105"/>
    </location>
</feature>
<dbReference type="PANTHER" id="PTHR37810">
    <property type="entry name" value="IMMUNITY PROTEIN SDPI"/>
    <property type="match status" value="1"/>
</dbReference>
<accession>A0A090ZR42</accession>
<protein>
    <submittedName>
        <fullName evidence="3">Putative membrane protein</fullName>
    </submittedName>
</protein>
<dbReference type="STRING" id="44252.DJ90_4164"/>
<evidence type="ECO:0000256" key="1">
    <source>
        <dbReference type="SAM" id="Phobius"/>
    </source>
</evidence>
<evidence type="ECO:0000259" key="2">
    <source>
        <dbReference type="Pfam" id="PF19124"/>
    </source>
</evidence>
<feature type="transmembrane region" description="Helical" evidence="1">
    <location>
        <begin position="185"/>
        <end position="205"/>
    </location>
</feature>
<dbReference type="InterPro" id="IPR043831">
    <property type="entry name" value="DUF5808"/>
</dbReference>
<organism evidence="3 4">
    <name type="scientific">Paenibacillus macerans</name>
    <name type="common">Bacillus macerans</name>
    <dbReference type="NCBI Taxonomy" id="44252"/>
    <lineage>
        <taxon>Bacteria</taxon>
        <taxon>Bacillati</taxon>
        <taxon>Bacillota</taxon>
        <taxon>Bacilli</taxon>
        <taxon>Bacillales</taxon>
        <taxon>Paenibacillaceae</taxon>
        <taxon>Paenibacillus</taxon>
    </lineage>
</organism>
<keyword evidence="1" id="KW-1133">Transmembrane helix</keyword>
<feature type="domain" description="DUF5808" evidence="2">
    <location>
        <begin position="322"/>
        <end position="347"/>
    </location>
</feature>
<sequence length="366" mass="40787">MQWMSALMLILMFVPLLASLAFMPYLTRETVSFGVSVSEEQYRSEPLRRMRKQYAVLSCAIYTALLLFCIAGMLSVEGNGQGGVFAIFVTVTIVVSILLNISFYFRMKKIRPTLPSVQAHKALLAVDTGFHRQKLTFSGRWFLIHVLIIAVSAAIMLMNYEAVPDPVAMKFDFAGNVVSSAAKSYRVVLFPSVMQAIMTLLFWFVNWSIQKSKQQIHAGNPEQSVRQNAAFRRRWSLFTILSSLALVFMFSFIQVNMLHPLDTNIVTLVSLIVPVFIVLFAMVLSVATGQGGSRLGRSAEASAAAPLNDDRYWKLGAFYFNPQDPSVFVEKRSGIGWTLNFANPVGWFVLAGIAAVIIGSSLFFKN</sequence>
<reference evidence="3 4" key="1">
    <citation type="submission" date="2014-04" db="EMBL/GenBank/DDBJ databases">
        <authorList>
            <person name="Bishop-Lilly K.A."/>
            <person name="Broomall S.M."/>
            <person name="Chain P.S."/>
            <person name="Chertkov O."/>
            <person name="Coyne S.R."/>
            <person name="Daligault H.E."/>
            <person name="Davenport K.W."/>
            <person name="Erkkila T."/>
            <person name="Frey K.G."/>
            <person name="Gibbons H.S."/>
            <person name="Gu W."/>
            <person name="Jaissle J."/>
            <person name="Johnson S.L."/>
            <person name="Koroleva G.I."/>
            <person name="Ladner J.T."/>
            <person name="Lo C.-C."/>
            <person name="Minogue T.D."/>
            <person name="Munk C."/>
            <person name="Palacios G.F."/>
            <person name="Redden C.L."/>
            <person name="Rosenzweig C.N."/>
            <person name="Scholz M.B."/>
            <person name="Teshima H."/>
            <person name="Xu Y."/>
        </authorList>
    </citation>
    <scope>NUCLEOTIDE SEQUENCE [LARGE SCALE GENOMIC DNA]</scope>
    <source>
        <strain evidence="3 4">8244</strain>
    </source>
</reference>
<dbReference type="EMBL" id="JMQA01000037">
    <property type="protein sequence ID" value="KFN06566.1"/>
    <property type="molecule type" value="Genomic_DNA"/>
</dbReference>
<feature type="transmembrane region" description="Helical" evidence="1">
    <location>
        <begin position="235"/>
        <end position="253"/>
    </location>
</feature>
<dbReference type="RefSeq" id="WP_036626182.1">
    <property type="nucleotide sequence ID" value="NZ_JAKOBR010000028.1"/>
</dbReference>
<evidence type="ECO:0000313" key="4">
    <source>
        <dbReference type="Proteomes" id="UP000029278"/>
    </source>
</evidence>
<dbReference type="PANTHER" id="PTHR37810:SF9">
    <property type="entry name" value="MEMBRANE PROTEIN"/>
    <property type="match status" value="1"/>
</dbReference>
<keyword evidence="1" id="KW-0472">Membrane</keyword>
<dbReference type="GeneID" id="77009557"/>
<comment type="caution">
    <text evidence="3">The sequence shown here is derived from an EMBL/GenBank/DDBJ whole genome shotgun (WGS) entry which is preliminary data.</text>
</comment>
<dbReference type="PATRIC" id="fig|44252.3.peg.4145"/>
<name>A0A090ZR42_PAEMA</name>
<dbReference type="GO" id="GO:0009636">
    <property type="term" value="P:response to toxic substance"/>
    <property type="evidence" value="ECO:0007669"/>
    <property type="project" value="TreeGrafter"/>
</dbReference>
<feature type="transmembrane region" description="Helical" evidence="1">
    <location>
        <begin position="141"/>
        <end position="160"/>
    </location>
</feature>
<gene>
    <name evidence="3" type="ORF">DJ90_4164</name>
</gene>
<dbReference type="Proteomes" id="UP000029278">
    <property type="component" value="Unassembled WGS sequence"/>
</dbReference>
<dbReference type="PIRSF" id="PIRSF032908">
    <property type="entry name" value="UCP032908"/>
    <property type="match status" value="1"/>
</dbReference>
<dbReference type="OrthoDB" id="157646at2"/>